<dbReference type="AlphaFoldDB" id="A0A7K1TCT5"/>
<reference evidence="2 3" key="1">
    <citation type="submission" date="2019-12" db="EMBL/GenBank/DDBJ databases">
        <title>Hymenobacter sp. HMF4947 Genome sequencing and assembly.</title>
        <authorList>
            <person name="Kang H."/>
            <person name="Cha I."/>
            <person name="Kim H."/>
            <person name="Joh K."/>
        </authorList>
    </citation>
    <scope>NUCLEOTIDE SEQUENCE [LARGE SCALE GENOMIC DNA]</scope>
    <source>
        <strain evidence="2 3">HMF4947</strain>
    </source>
</reference>
<feature type="compositionally biased region" description="Low complexity" evidence="1">
    <location>
        <begin position="24"/>
        <end position="36"/>
    </location>
</feature>
<proteinExistence type="predicted"/>
<feature type="compositionally biased region" description="Polar residues" evidence="1">
    <location>
        <begin position="1"/>
        <end position="13"/>
    </location>
</feature>
<feature type="region of interest" description="Disordered" evidence="1">
    <location>
        <begin position="1"/>
        <end position="104"/>
    </location>
</feature>
<name>A0A7K1TCT5_9BACT</name>
<dbReference type="Pfam" id="PF10685">
    <property type="entry name" value="KGG"/>
    <property type="match status" value="1"/>
</dbReference>
<protein>
    <recommendedName>
        <fullName evidence="4">General stress protein</fullName>
    </recommendedName>
</protein>
<evidence type="ECO:0000313" key="2">
    <source>
        <dbReference type="EMBL" id="MVN76195.1"/>
    </source>
</evidence>
<comment type="caution">
    <text evidence="2">The sequence shown here is derived from an EMBL/GenBank/DDBJ whole genome shotgun (WGS) entry which is preliminary data.</text>
</comment>
<evidence type="ECO:0000256" key="1">
    <source>
        <dbReference type="SAM" id="MobiDB-lite"/>
    </source>
</evidence>
<gene>
    <name evidence="2" type="ORF">GO988_07645</name>
</gene>
<evidence type="ECO:0000313" key="3">
    <source>
        <dbReference type="Proteomes" id="UP000441336"/>
    </source>
</evidence>
<dbReference type="RefSeq" id="WP_157563842.1">
    <property type="nucleotide sequence ID" value="NZ_WQKZ01000002.1"/>
</dbReference>
<dbReference type="Proteomes" id="UP000441336">
    <property type="component" value="Unassembled WGS sequence"/>
</dbReference>
<keyword evidence="3" id="KW-1185">Reference proteome</keyword>
<organism evidence="2 3">
    <name type="scientific">Hymenobacter ginkgonis</name>
    <dbReference type="NCBI Taxonomy" id="2682976"/>
    <lineage>
        <taxon>Bacteria</taxon>
        <taxon>Pseudomonadati</taxon>
        <taxon>Bacteroidota</taxon>
        <taxon>Cytophagia</taxon>
        <taxon>Cytophagales</taxon>
        <taxon>Hymenobacteraceae</taxon>
        <taxon>Hymenobacter</taxon>
    </lineage>
</organism>
<dbReference type="EMBL" id="WQKZ01000002">
    <property type="protein sequence ID" value="MVN76195.1"/>
    <property type="molecule type" value="Genomic_DNA"/>
</dbReference>
<sequence length="104" mass="10766">METARSTSHSQANAPLGAARLGSATKATAKTRPAARIGDGSRTSRRGFASMDPAEQRRIASEGGKASHASGQGHKWTPEEARAAGRKGGLTSRRGPSRQPTASK</sequence>
<evidence type="ECO:0008006" key="4">
    <source>
        <dbReference type="Google" id="ProtNLM"/>
    </source>
</evidence>
<accession>A0A7K1TCT5</accession>
<dbReference type="InterPro" id="IPR019626">
    <property type="entry name" value="Stress-induced_KGG_rpt"/>
</dbReference>